<keyword evidence="3" id="KW-0326">Glycosidase</keyword>
<keyword evidence="1" id="KW-0732">Signal</keyword>
<dbReference type="EMBL" id="JAHLQL010000001">
    <property type="protein sequence ID" value="MBU5591657.1"/>
    <property type="molecule type" value="Genomic_DNA"/>
</dbReference>
<evidence type="ECO:0000313" key="5">
    <source>
        <dbReference type="EMBL" id="MBU5591657.1"/>
    </source>
</evidence>
<accession>A0ABS6EZH8</accession>
<comment type="caution">
    <text evidence="5">The sequence shown here is derived from an EMBL/GenBank/DDBJ whole genome shotgun (WGS) entry which is preliminary data.</text>
</comment>
<evidence type="ECO:0000256" key="3">
    <source>
        <dbReference type="ARBA" id="ARBA00023295"/>
    </source>
</evidence>
<gene>
    <name evidence="5" type="ORF">KQI89_07750</name>
</gene>
<keyword evidence="6" id="KW-1185">Reference proteome</keyword>
<dbReference type="Pfam" id="PF00150">
    <property type="entry name" value="Cellulase"/>
    <property type="match status" value="1"/>
</dbReference>
<dbReference type="Proteomes" id="UP000736583">
    <property type="component" value="Unassembled WGS sequence"/>
</dbReference>
<dbReference type="InterPro" id="IPR050386">
    <property type="entry name" value="Glycosyl_hydrolase_5"/>
</dbReference>
<sequence>MIKKPRMIFLAIFIIFTTLVAMQFIKIKRPKRQLVKMNRGINIGNALEAPKDFPWDVTLINKYFDDIKAVGFDTVRIPVRFSDYTKDDKNYTIDQEFFQKIDGHIQYALDKGLIVVLDFHHFTQMMEEPEEQEEKFLRIWEQIAYRYRKYPKELVFELLNEPMGNLSPQLLNEYIKKCVKVIRKTNYKRTLIVGPCNYYQIDYLEQLKIPRDNNIMVSFHYYEPNDFCFQGNIYHKGFENLHNITWKGTEEQLRYLEERFNKVEKWANKNQVPIFLGEFGVTKEAPRSSREFWIKAVREEAEKRNFAWAYWELASGFGIYDAKNESWDEIMLKSLIQER</sequence>
<feature type="domain" description="Glycoside hydrolase family 5" evidence="4">
    <location>
        <begin position="60"/>
        <end position="313"/>
    </location>
</feature>
<evidence type="ECO:0000259" key="4">
    <source>
        <dbReference type="Pfam" id="PF00150"/>
    </source>
</evidence>
<protein>
    <submittedName>
        <fullName evidence="5">Glycoside hydrolase family 5 protein</fullName>
    </submittedName>
</protein>
<proteinExistence type="predicted"/>
<keyword evidence="2 5" id="KW-0378">Hydrolase</keyword>
<evidence type="ECO:0000313" key="6">
    <source>
        <dbReference type="Proteomes" id="UP000736583"/>
    </source>
</evidence>
<dbReference type="PANTHER" id="PTHR31297">
    <property type="entry name" value="GLUCAN ENDO-1,6-BETA-GLUCOSIDASE B"/>
    <property type="match status" value="1"/>
</dbReference>
<organism evidence="5 6">
    <name type="scientific">Clostridium simiarum</name>
    <dbReference type="NCBI Taxonomy" id="2841506"/>
    <lineage>
        <taxon>Bacteria</taxon>
        <taxon>Bacillati</taxon>
        <taxon>Bacillota</taxon>
        <taxon>Clostridia</taxon>
        <taxon>Eubacteriales</taxon>
        <taxon>Clostridiaceae</taxon>
        <taxon>Clostridium</taxon>
    </lineage>
</organism>
<evidence type="ECO:0000256" key="2">
    <source>
        <dbReference type="ARBA" id="ARBA00022801"/>
    </source>
</evidence>
<reference evidence="5 6" key="1">
    <citation type="submission" date="2021-06" db="EMBL/GenBank/DDBJ databases">
        <authorList>
            <person name="Sun Q."/>
            <person name="Li D."/>
        </authorList>
    </citation>
    <scope>NUCLEOTIDE SEQUENCE [LARGE SCALE GENOMIC DNA]</scope>
    <source>
        <strain evidence="5 6">MSJ-4</strain>
    </source>
</reference>
<name>A0ABS6EZH8_9CLOT</name>
<evidence type="ECO:0000256" key="1">
    <source>
        <dbReference type="ARBA" id="ARBA00022729"/>
    </source>
</evidence>
<dbReference type="GO" id="GO:0016787">
    <property type="term" value="F:hydrolase activity"/>
    <property type="evidence" value="ECO:0007669"/>
    <property type="project" value="UniProtKB-KW"/>
</dbReference>
<dbReference type="RefSeq" id="WP_216456592.1">
    <property type="nucleotide sequence ID" value="NZ_JAHLQL010000001.1"/>
</dbReference>
<dbReference type="InterPro" id="IPR001547">
    <property type="entry name" value="Glyco_hydro_5"/>
</dbReference>
<dbReference type="PANTHER" id="PTHR31297:SF17">
    <property type="entry name" value="ENDOGLUCANASE"/>
    <property type="match status" value="1"/>
</dbReference>